<accession>A0A8H7D883</accession>
<comment type="caution">
    <text evidence="1">The sequence shown here is derived from an EMBL/GenBank/DDBJ whole genome shotgun (WGS) entry which is preliminary data.</text>
</comment>
<name>A0A8H7D883_9AGAR</name>
<dbReference type="InterPro" id="IPR027417">
    <property type="entry name" value="P-loop_NTPase"/>
</dbReference>
<sequence>MNECTAIQIWTAFDLLVACSKLVPPMPNSSTNNPWIPSRIDFKKKLVETSKGAVQSALVALRVAASATQNVPYLGAISGVLVEISKIADEVDICKSTWKAVMSRIQQIQTIVDNFREHCNQEGRTEDELTDIIKNVFKDFEVCLSNIIMAMSDCKTTSKFRLISKHSKLTAAVNQCDKEVTSALSTFQAKLQIDQWNLQQDHGKSLQDILNAVMPHAPLIANLNSSSHPALPPAPSIFFGRSVEVDQVVDLITNHGPAHVAIVGAGGIGKTSIALTSIHHPDVQKEFHQQFFLSCEAIFTADNLITIG</sequence>
<gene>
    <name evidence="1" type="ORF">MVEN_00368400</name>
</gene>
<evidence type="ECO:0000313" key="1">
    <source>
        <dbReference type="EMBL" id="KAF7364975.1"/>
    </source>
</evidence>
<dbReference type="InterPro" id="IPR059179">
    <property type="entry name" value="MLKL-like_MCAfunc"/>
</dbReference>
<dbReference type="InterPro" id="IPR036537">
    <property type="entry name" value="Adaptor_Cbl_N_dom_sf"/>
</dbReference>
<dbReference type="Gene3D" id="1.20.930.20">
    <property type="entry name" value="Adaptor protein Cbl, N-terminal domain"/>
    <property type="match status" value="1"/>
</dbReference>
<dbReference type="GO" id="GO:0007166">
    <property type="term" value="P:cell surface receptor signaling pathway"/>
    <property type="evidence" value="ECO:0007669"/>
    <property type="project" value="InterPro"/>
</dbReference>
<dbReference type="OrthoDB" id="431454at2759"/>
<organism evidence="1 2">
    <name type="scientific">Mycena venus</name>
    <dbReference type="NCBI Taxonomy" id="2733690"/>
    <lineage>
        <taxon>Eukaryota</taxon>
        <taxon>Fungi</taxon>
        <taxon>Dikarya</taxon>
        <taxon>Basidiomycota</taxon>
        <taxon>Agaricomycotina</taxon>
        <taxon>Agaricomycetes</taxon>
        <taxon>Agaricomycetidae</taxon>
        <taxon>Agaricales</taxon>
        <taxon>Marasmiineae</taxon>
        <taxon>Mycenaceae</taxon>
        <taxon>Mycena</taxon>
    </lineage>
</organism>
<dbReference type="AlphaFoldDB" id="A0A8H7D883"/>
<dbReference type="Gene3D" id="3.40.50.300">
    <property type="entry name" value="P-loop containing nucleotide triphosphate hydrolases"/>
    <property type="match status" value="1"/>
</dbReference>
<dbReference type="EMBL" id="JACAZI010000003">
    <property type="protein sequence ID" value="KAF7364975.1"/>
    <property type="molecule type" value="Genomic_DNA"/>
</dbReference>
<keyword evidence="2" id="KW-1185">Reference proteome</keyword>
<protein>
    <submittedName>
        <fullName evidence="1">TPR-like protein</fullName>
    </submittedName>
</protein>
<dbReference type="Proteomes" id="UP000620124">
    <property type="component" value="Unassembled WGS sequence"/>
</dbReference>
<reference evidence="1" key="1">
    <citation type="submission" date="2020-05" db="EMBL/GenBank/DDBJ databases">
        <title>Mycena genomes resolve the evolution of fungal bioluminescence.</title>
        <authorList>
            <person name="Tsai I.J."/>
        </authorList>
    </citation>
    <scope>NUCLEOTIDE SEQUENCE</scope>
    <source>
        <strain evidence="1">CCC161011</strain>
    </source>
</reference>
<proteinExistence type="predicted"/>
<dbReference type="SUPFAM" id="SSF52540">
    <property type="entry name" value="P-loop containing nucleoside triphosphate hydrolases"/>
    <property type="match status" value="1"/>
</dbReference>
<evidence type="ECO:0000313" key="2">
    <source>
        <dbReference type="Proteomes" id="UP000620124"/>
    </source>
</evidence>
<dbReference type="CDD" id="cd21037">
    <property type="entry name" value="MLKL_NTD"/>
    <property type="match status" value="1"/>
</dbReference>